<feature type="transmembrane region" description="Helical" evidence="2">
    <location>
        <begin position="275"/>
        <end position="293"/>
    </location>
</feature>
<evidence type="ECO:0000313" key="3">
    <source>
        <dbReference type="EMBL" id="SPZ39589.1"/>
    </source>
</evidence>
<feature type="transmembrane region" description="Helical" evidence="2">
    <location>
        <begin position="205"/>
        <end position="224"/>
    </location>
</feature>
<feature type="transmembrane region" description="Helical" evidence="2">
    <location>
        <begin position="140"/>
        <end position="160"/>
    </location>
</feature>
<keyword evidence="2" id="KW-1133">Transmembrane helix</keyword>
<feature type="transmembrane region" description="Helical" evidence="2">
    <location>
        <begin position="325"/>
        <end position="345"/>
    </location>
</feature>
<keyword evidence="2" id="KW-0472">Membrane</keyword>
<dbReference type="RefSeq" id="WP_063748216.1">
    <property type="nucleotide sequence ID" value="NZ_QTTP01000001.1"/>
</dbReference>
<feature type="transmembrane region" description="Helical" evidence="2">
    <location>
        <begin position="383"/>
        <end position="403"/>
    </location>
</feature>
<feature type="transmembrane region" description="Helical" evidence="2">
    <location>
        <begin position="101"/>
        <end position="120"/>
    </location>
</feature>
<dbReference type="GO" id="GO:0015209">
    <property type="term" value="F:cytosine transmembrane transporter activity"/>
    <property type="evidence" value="ECO:0007669"/>
    <property type="project" value="InterPro"/>
</dbReference>
<feature type="transmembrane region" description="Helical" evidence="2">
    <location>
        <begin position="351"/>
        <end position="371"/>
    </location>
</feature>
<feature type="transmembrane region" description="Helical" evidence="2">
    <location>
        <begin position="167"/>
        <end position="185"/>
    </location>
</feature>
<feature type="transmembrane region" description="Helical" evidence="2">
    <location>
        <begin position="245"/>
        <end position="263"/>
    </location>
</feature>
<dbReference type="PANTHER" id="PTHR30569">
    <property type="entry name" value="CYTOSINE TRANSPORTER CODB"/>
    <property type="match status" value="1"/>
</dbReference>
<evidence type="ECO:0000256" key="1">
    <source>
        <dbReference type="SAM" id="MobiDB-lite"/>
    </source>
</evidence>
<feature type="transmembrane region" description="Helical" evidence="2">
    <location>
        <begin position="409"/>
        <end position="430"/>
    </location>
</feature>
<dbReference type="PANTHER" id="PTHR30569:SF0">
    <property type="entry name" value="CYTOSINE PERMEASE"/>
    <property type="match status" value="1"/>
</dbReference>
<gene>
    <name evidence="3" type="ORF">NCTC13229_03068</name>
</gene>
<evidence type="ECO:0000256" key="2">
    <source>
        <dbReference type="SAM" id="Phobius"/>
    </source>
</evidence>
<proteinExistence type="predicted"/>
<sequence length="460" mass="49489">MSERDIATPTPDCSPTADESAIPESQRAPRWSLTMAWWAMFSAMFWLYIASASSDAVGVPNTLAGMALTIATYGIVNRILSRYAARTGLSVESLSRRMFGSIGSILAPLVFAATALYYGVFEGSIVAVALQDYFGGDLRIWYLVCVIYMIPLVLGGVATWLDKINGILLPFYVIGLIAVIAAATIKQGYPHGWLDSAPTTGPLPGWLTSYLIYMGVWVMMMYTFDYARLAKPRDAKFHGTVTFGWVFYLFTFGVNGLIGIYILDCWGIAGSESGVVQAVINSLGFAGVVLILISQTRINTANYYLASSNLQVLADRALGIASPRAVWVIAAGILAYLFMLTDVLSYLLKALAWQGVLVTAWVAIALVHIALHRPGGKATTGNGVGAGALAWLVASAIGIAATVQTTYPVLAQLAPIITVAFAASLYWLSCSRLVRTPIRRAEGVTTNDRNHPTPEEAQTV</sequence>
<keyword evidence="2" id="KW-0812">Transmembrane</keyword>
<dbReference type="InterPro" id="IPR030191">
    <property type="entry name" value="CodB"/>
</dbReference>
<dbReference type="Proteomes" id="UP000251211">
    <property type="component" value="Unassembled WGS sequence"/>
</dbReference>
<dbReference type="AlphaFoldDB" id="A0AB38FDK4"/>
<dbReference type="EMBL" id="UAUI01000011">
    <property type="protein sequence ID" value="SPZ39589.1"/>
    <property type="molecule type" value="Genomic_DNA"/>
</dbReference>
<comment type="caution">
    <text evidence="3">The sequence shown here is derived from an EMBL/GenBank/DDBJ whole genome shotgun (WGS) entry which is preliminary data.</text>
</comment>
<protein>
    <submittedName>
        <fullName evidence="3">Permease</fullName>
    </submittedName>
</protein>
<dbReference type="Gene3D" id="1.10.4160.10">
    <property type="entry name" value="Hydantoin permease"/>
    <property type="match status" value="1"/>
</dbReference>
<feature type="transmembrane region" description="Helical" evidence="2">
    <location>
        <begin position="31"/>
        <end position="50"/>
    </location>
</feature>
<evidence type="ECO:0000313" key="4">
    <source>
        <dbReference type="Proteomes" id="UP000251211"/>
    </source>
</evidence>
<organism evidence="3 4">
    <name type="scientific">Rhodococcus wratislaviensis</name>
    <name type="common">Tsukamurella wratislaviensis</name>
    <dbReference type="NCBI Taxonomy" id="44752"/>
    <lineage>
        <taxon>Bacteria</taxon>
        <taxon>Bacillati</taxon>
        <taxon>Actinomycetota</taxon>
        <taxon>Actinomycetes</taxon>
        <taxon>Mycobacteriales</taxon>
        <taxon>Nocardiaceae</taxon>
        <taxon>Rhodococcus</taxon>
    </lineage>
</organism>
<dbReference type="GO" id="GO:0005886">
    <property type="term" value="C:plasma membrane"/>
    <property type="evidence" value="ECO:0007669"/>
    <property type="project" value="TreeGrafter"/>
</dbReference>
<feature type="transmembrane region" description="Helical" evidence="2">
    <location>
        <begin position="62"/>
        <end position="80"/>
    </location>
</feature>
<name>A0AB38FDK4_RHOWR</name>
<reference evidence="3 4" key="1">
    <citation type="submission" date="2018-06" db="EMBL/GenBank/DDBJ databases">
        <authorList>
            <consortium name="Pathogen Informatics"/>
            <person name="Doyle S."/>
        </authorList>
    </citation>
    <scope>NUCLEOTIDE SEQUENCE [LARGE SCALE GENOMIC DNA]</scope>
    <source>
        <strain evidence="3 4">NCTC13229</strain>
    </source>
</reference>
<feature type="region of interest" description="Disordered" evidence="1">
    <location>
        <begin position="1"/>
        <end position="25"/>
    </location>
</feature>
<accession>A0AB38FDK4</accession>